<protein>
    <submittedName>
        <fullName evidence="3">Por secretion system C-terminal sorting domain-containing protein</fullName>
    </submittedName>
</protein>
<gene>
    <name evidence="2" type="ORF">CYPRO_2043</name>
    <name evidence="3" type="ORF">CYPRO_2204</name>
</gene>
<dbReference type="KEGG" id="cprv:CYPRO_2204"/>
<dbReference type="RefSeq" id="WP_164682688.1">
    <property type="nucleotide sequence ID" value="NZ_CP027806.1"/>
</dbReference>
<evidence type="ECO:0000313" key="4">
    <source>
        <dbReference type="Proteomes" id="UP000254808"/>
    </source>
</evidence>
<feature type="domain" description="Secretion system C-terminal sorting" evidence="1">
    <location>
        <begin position="179"/>
        <end position="253"/>
    </location>
</feature>
<accession>A0A345ULV0</accession>
<keyword evidence="4" id="KW-1185">Reference proteome</keyword>
<evidence type="ECO:0000259" key="1">
    <source>
        <dbReference type="Pfam" id="PF18962"/>
    </source>
</evidence>
<dbReference type="InterPro" id="IPR026444">
    <property type="entry name" value="Secre_tail"/>
</dbReference>
<dbReference type="Gene3D" id="2.60.40.4070">
    <property type="match status" value="1"/>
</dbReference>
<dbReference type="NCBIfam" id="TIGR04183">
    <property type="entry name" value="Por_Secre_tail"/>
    <property type="match status" value="1"/>
</dbReference>
<evidence type="ECO:0000313" key="3">
    <source>
        <dbReference type="EMBL" id="AXJ01452.1"/>
    </source>
</evidence>
<dbReference type="EMBL" id="CP027806">
    <property type="protein sequence ID" value="AXJ01452.1"/>
    <property type="molecule type" value="Genomic_DNA"/>
</dbReference>
<dbReference type="AlphaFoldDB" id="A0A345ULV0"/>
<reference evidence="3 4" key="1">
    <citation type="submission" date="2018-03" db="EMBL/GenBank/DDBJ databases">
        <title>Phenotypic and genomic properties of Cyclonatronum proteinivorum gen. nov., sp. nov., a haloalkaliphilic bacteroidete from soda lakes possessing Na+-translocating rhodopsin.</title>
        <authorList>
            <person name="Toshchakov S.V."/>
            <person name="Korzhenkov A."/>
            <person name="Samarov N.I."/>
            <person name="Kublanov I.V."/>
            <person name="Muntyan M.S."/>
            <person name="Sorokin D.Y."/>
        </authorList>
    </citation>
    <scope>NUCLEOTIDE SEQUENCE [LARGE SCALE GENOMIC DNA]</scope>
    <source>
        <strain evidence="3 4">Omega</strain>
    </source>
</reference>
<dbReference type="EMBL" id="CP027806">
    <property type="protein sequence ID" value="AXJ01293.1"/>
    <property type="molecule type" value="Genomic_DNA"/>
</dbReference>
<proteinExistence type="predicted"/>
<organism evidence="3 4">
    <name type="scientific">Cyclonatronum proteinivorum</name>
    <dbReference type="NCBI Taxonomy" id="1457365"/>
    <lineage>
        <taxon>Bacteria</taxon>
        <taxon>Pseudomonadati</taxon>
        <taxon>Balneolota</taxon>
        <taxon>Balneolia</taxon>
        <taxon>Balneolales</taxon>
        <taxon>Cyclonatronaceae</taxon>
        <taxon>Cyclonatronum</taxon>
    </lineage>
</organism>
<evidence type="ECO:0000313" key="2">
    <source>
        <dbReference type="EMBL" id="AXJ01293.1"/>
    </source>
</evidence>
<dbReference type="KEGG" id="cprv:CYPRO_2043"/>
<sequence>MKHQRMQAGNTYSFPLLFDAQRAGSYTLRIPTLENWQHGQVRLTDHHTGETVVMEAGSTYVFGHSPSQGRPAAEEGRRMQAASGSFEATRAVTERMASVSASSVNPRALPAPVGFRNSGPAQLDITAPTGGNAGLAAMQPANEGRPAGMAPRFTLQLLFSEPEQIQPELPAQLALDQNYPNPFNPTTTIQYALPESGHIRLDVFNVLGQRVATLINGEQTAGFHSLQFDGSRLSSGVYLYRLQTSNQVITRKMLLLK</sequence>
<dbReference type="Proteomes" id="UP000254808">
    <property type="component" value="Chromosome"/>
</dbReference>
<name>A0A345ULV0_9BACT</name>
<dbReference type="Pfam" id="PF18962">
    <property type="entry name" value="Por_Secre_tail"/>
    <property type="match status" value="1"/>
</dbReference>